<evidence type="ECO:0000256" key="1">
    <source>
        <dbReference type="ARBA" id="ARBA00004141"/>
    </source>
</evidence>
<evidence type="ECO:0000313" key="9">
    <source>
        <dbReference type="EMBL" id="KFF01169.1"/>
    </source>
</evidence>
<evidence type="ECO:0000259" key="8">
    <source>
        <dbReference type="Pfam" id="PF00535"/>
    </source>
</evidence>
<comment type="subcellular location">
    <subcellularLocation>
        <location evidence="1">Membrane</location>
        <topology evidence="1">Multi-pass membrane protein</topology>
    </subcellularLocation>
</comment>
<dbReference type="eggNOG" id="COG0463">
    <property type="taxonomic scope" value="Bacteria"/>
</dbReference>
<feature type="transmembrane region" description="Helical" evidence="7">
    <location>
        <begin position="262"/>
        <end position="289"/>
    </location>
</feature>
<dbReference type="RefSeq" id="WP_034676324.1">
    <property type="nucleotide sequence ID" value="NZ_FPAP01000001.1"/>
</dbReference>
<evidence type="ECO:0000256" key="5">
    <source>
        <dbReference type="ARBA" id="ARBA00022989"/>
    </source>
</evidence>
<dbReference type="Proteomes" id="UP000028713">
    <property type="component" value="Unassembled WGS sequence"/>
</dbReference>
<protein>
    <submittedName>
        <fullName evidence="9">Glycosyl transferase family 2</fullName>
    </submittedName>
</protein>
<proteinExistence type="predicted"/>
<evidence type="ECO:0000256" key="2">
    <source>
        <dbReference type="ARBA" id="ARBA00022676"/>
    </source>
</evidence>
<dbReference type="CDD" id="cd04187">
    <property type="entry name" value="DPM1_like_bac"/>
    <property type="match status" value="1"/>
</dbReference>
<dbReference type="InterPro" id="IPR050256">
    <property type="entry name" value="Glycosyltransferase_2"/>
</dbReference>
<evidence type="ECO:0000256" key="4">
    <source>
        <dbReference type="ARBA" id="ARBA00022692"/>
    </source>
</evidence>
<dbReference type="STRING" id="236814.IX39_11310"/>
<reference evidence="9 10" key="1">
    <citation type="submission" date="2014-07" db="EMBL/GenBank/DDBJ databases">
        <title>Genome of Chryseobacterium formosense LMG 24722.</title>
        <authorList>
            <person name="Pipes S.E."/>
            <person name="Stropko S.J."/>
            <person name="Newman J.D."/>
        </authorList>
    </citation>
    <scope>NUCLEOTIDE SEQUENCE [LARGE SCALE GENOMIC DNA]</scope>
    <source>
        <strain evidence="9 10">LMG 24722</strain>
    </source>
</reference>
<evidence type="ECO:0000313" key="10">
    <source>
        <dbReference type="Proteomes" id="UP000028713"/>
    </source>
</evidence>
<dbReference type="OrthoDB" id="9807778at2"/>
<evidence type="ECO:0000256" key="7">
    <source>
        <dbReference type="SAM" id="Phobius"/>
    </source>
</evidence>
<feature type="transmembrane region" description="Helical" evidence="7">
    <location>
        <begin position="231"/>
        <end position="256"/>
    </location>
</feature>
<comment type="caution">
    <text evidence="9">The sequence shown here is derived from an EMBL/GenBank/DDBJ whole genome shotgun (WGS) entry which is preliminary data.</text>
</comment>
<gene>
    <name evidence="9" type="ORF">IX39_11310</name>
</gene>
<organism evidence="9 10">
    <name type="scientific">Chryseobacterium formosense</name>
    <dbReference type="NCBI Taxonomy" id="236814"/>
    <lineage>
        <taxon>Bacteria</taxon>
        <taxon>Pseudomonadati</taxon>
        <taxon>Bacteroidota</taxon>
        <taxon>Flavobacteriia</taxon>
        <taxon>Flavobacteriales</taxon>
        <taxon>Weeksellaceae</taxon>
        <taxon>Chryseobacterium group</taxon>
        <taxon>Chryseobacterium</taxon>
    </lineage>
</organism>
<dbReference type="PANTHER" id="PTHR48090:SF1">
    <property type="entry name" value="PROPHAGE BACTOPRENOL GLUCOSYL TRANSFERASE HOMOLOG"/>
    <property type="match status" value="1"/>
</dbReference>
<dbReference type="PANTHER" id="PTHR48090">
    <property type="entry name" value="UNDECAPRENYL-PHOSPHATE 4-DEOXY-4-FORMAMIDO-L-ARABINOSE TRANSFERASE-RELATED"/>
    <property type="match status" value="1"/>
</dbReference>
<dbReference type="AlphaFoldDB" id="A0A085Z9Q5"/>
<keyword evidence="5 7" id="KW-1133">Transmembrane helix</keyword>
<keyword evidence="4 7" id="KW-0812">Transmembrane</keyword>
<feature type="domain" description="Glycosyltransferase 2-like" evidence="8">
    <location>
        <begin position="5"/>
        <end position="149"/>
    </location>
</feature>
<accession>A0A085Z9Q5</accession>
<dbReference type="Gene3D" id="3.90.550.10">
    <property type="entry name" value="Spore Coat Polysaccharide Biosynthesis Protein SpsA, Chain A"/>
    <property type="match status" value="1"/>
</dbReference>
<dbReference type="GO" id="GO:0005886">
    <property type="term" value="C:plasma membrane"/>
    <property type="evidence" value="ECO:0007669"/>
    <property type="project" value="TreeGrafter"/>
</dbReference>
<keyword evidence="6 7" id="KW-0472">Membrane</keyword>
<dbReference type="GO" id="GO:0016757">
    <property type="term" value="F:glycosyltransferase activity"/>
    <property type="evidence" value="ECO:0007669"/>
    <property type="project" value="UniProtKB-KW"/>
</dbReference>
<sequence>MKKISIVIPAHNEEGNVALVHQKIKEVFDDMPDYGFEIIFVNDGSRDKTQQKLEELSKKYDEVKFIEFSRNFGHQPAVKAGMDNAHGNAVISMDGDLQHPPELIPEMIKKWEEGYDIVFTVRTYPKQISYFKRKTSDFFYKILSSLSDVNLTKGGGSDFRLMDANAVEVIRSFNEDDLFLRGLTSWMGYKQIGIEFTANERSSGESSYNLKKMITFAFTGITAFSVKPLYIAAYLGFLFSGISVIGYGLYVLYAFIAKTEISGWASLIMTIVFFGGLQLIILGIIGIYLGKIFKQVKERPNYIIKNKNF</sequence>
<dbReference type="EMBL" id="JPRP01000001">
    <property type="protein sequence ID" value="KFF01169.1"/>
    <property type="molecule type" value="Genomic_DNA"/>
</dbReference>
<keyword evidence="3 9" id="KW-0808">Transferase</keyword>
<dbReference type="SUPFAM" id="SSF53448">
    <property type="entry name" value="Nucleotide-diphospho-sugar transferases"/>
    <property type="match status" value="1"/>
</dbReference>
<dbReference type="InterPro" id="IPR029044">
    <property type="entry name" value="Nucleotide-diphossugar_trans"/>
</dbReference>
<dbReference type="InterPro" id="IPR001173">
    <property type="entry name" value="Glyco_trans_2-like"/>
</dbReference>
<evidence type="ECO:0000256" key="3">
    <source>
        <dbReference type="ARBA" id="ARBA00022679"/>
    </source>
</evidence>
<dbReference type="Pfam" id="PF00535">
    <property type="entry name" value="Glycos_transf_2"/>
    <property type="match status" value="1"/>
</dbReference>
<keyword evidence="2" id="KW-0328">Glycosyltransferase</keyword>
<name>A0A085Z9Q5_9FLAO</name>
<keyword evidence="10" id="KW-1185">Reference proteome</keyword>
<evidence type="ECO:0000256" key="6">
    <source>
        <dbReference type="ARBA" id="ARBA00023136"/>
    </source>
</evidence>